<keyword evidence="3" id="KW-1185">Reference proteome</keyword>
<dbReference type="Pfam" id="PF19289">
    <property type="entry name" value="PmbA_TldD_3rd"/>
    <property type="match status" value="1"/>
</dbReference>
<sequence>MSAELDLAGRVVDLVRRLAGSGAQAEVLVDHTALALTRFANSGIHQNVADATSAVRLRVHLDGRTVGGSTTVVDEAGLTALVERTIAAVPLTPVDPGWPGLAPAAPLVTDGAWDEATAQATPDERAARVRAFVDAAEGLETAGYCRTVYWSGAFANSAGQAVAGRAAEAAMDGIARVPGSDGVARLGSRRLADLDGAVLGGRAALKARAGADAIELPPGRYEVVLEPTAVADLLTNFALYGFNGKLHNERQSFAEIGAAQFDPAVTLVDDVTATAGVGIPFDGEGTPKRPVTFVDAGITTGVAYDRRSAAEAGTVSTGHGWPGGGAFGPVPANLRLLPDESAPTAAVAGPAADGHTAALLSTMERGLLVTDFWYTRVLDPKTLVVTGLTRNGVWLVEDGEITRPVRNFRFTQSYPLALGPGAVLGVGGNAITPADSWDLFGFTGPSLRLASWNFTGGASG</sequence>
<organism evidence="2 3">
    <name type="scientific">Asanoa ishikariensis</name>
    <dbReference type="NCBI Taxonomy" id="137265"/>
    <lineage>
        <taxon>Bacteria</taxon>
        <taxon>Bacillati</taxon>
        <taxon>Actinomycetota</taxon>
        <taxon>Actinomycetes</taxon>
        <taxon>Micromonosporales</taxon>
        <taxon>Micromonosporaceae</taxon>
        <taxon>Asanoa</taxon>
    </lineage>
</organism>
<accession>A0A1H3QXA5</accession>
<dbReference type="InterPro" id="IPR045569">
    <property type="entry name" value="Metalloprtase-TldD/E_C"/>
</dbReference>
<dbReference type="InterPro" id="IPR036059">
    <property type="entry name" value="TldD/PmbA_sf"/>
</dbReference>
<dbReference type="SUPFAM" id="SSF111283">
    <property type="entry name" value="Putative modulator of DNA gyrase, PmbA/TldD"/>
    <property type="match status" value="1"/>
</dbReference>
<dbReference type="PANTHER" id="PTHR43666">
    <property type="entry name" value="TLDD PROTEIN"/>
    <property type="match status" value="1"/>
</dbReference>
<dbReference type="PANTHER" id="PTHR43666:SF1">
    <property type="entry name" value="CONSERVED PROTEIN"/>
    <property type="match status" value="1"/>
</dbReference>
<dbReference type="Proteomes" id="UP000199632">
    <property type="component" value="Unassembled WGS sequence"/>
</dbReference>
<keyword evidence="2" id="KW-0378">Hydrolase</keyword>
<evidence type="ECO:0000259" key="1">
    <source>
        <dbReference type="Pfam" id="PF19289"/>
    </source>
</evidence>
<name>A0A1H3QXA5_9ACTN</name>
<dbReference type="Gene3D" id="3.30.2290.10">
    <property type="entry name" value="PmbA/TldD superfamily"/>
    <property type="match status" value="1"/>
</dbReference>
<dbReference type="RefSeq" id="WP_090792423.1">
    <property type="nucleotide sequence ID" value="NZ_BOND01000008.1"/>
</dbReference>
<reference evidence="3" key="1">
    <citation type="submission" date="2016-10" db="EMBL/GenBank/DDBJ databases">
        <authorList>
            <person name="Varghese N."/>
            <person name="Submissions S."/>
        </authorList>
    </citation>
    <scope>NUCLEOTIDE SEQUENCE [LARGE SCALE GENOMIC DNA]</scope>
    <source>
        <strain evidence="3">DSM 44718</strain>
    </source>
</reference>
<evidence type="ECO:0000313" key="2">
    <source>
        <dbReference type="EMBL" id="SDZ17665.1"/>
    </source>
</evidence>
<dbReference type="OrthoDB" id="9763230at2"/>
<proteinExistence type="predicted"/>
<dbReference type="AlphaFoldDB" id="A0A1H3QXA5"/>
<dbReference type="GO" id="GO:0008237">
    <property type="term" value="F:metallopeptidase activity"/>
    <property type="evidence" value="ECO:0007669"/>
    <property type="project" value="InterPro"/>
</dbReference>
<dbReference type="EMBL" id="FNQB01000002">
    <property type="protein sequence ID" value="SDZ17665.1"/>
    <property type="molecule type" value="Genomic_DNA"/>
</dbReference>
<keyword evidence="2" id="KW-0645">Protease</keyword>
<feature type="domain" description="Metalloprotease TldD/E C-terminal" evidence="1">
    <location>
        <begin position="218"/>
        <end position="454"/>
    </location>
</feature>
<protein>
    <submittedName>
        <fullName evidence="2">Predicted Zn-dependent protease or its inactivated homolog</fullName>
    </submittedName>
</protein>
<gene>
    <name evidence="2" type="ORF">SAMN05421684_3243</name>
</gene>
<dbReference type="GO" id="GO:0006508">
    <property type="term" value="P:proteolysis"/>
    <property type="evidence" value="ECO:0007669"/>
    <property type="project" value="UniProtKB-KW"/>
</dbReference>
<dbReference type="STRING" id="137265.SAMN05421684_3243"/>
<evidence type="ECO:0000313" key="3">
    <source>
        <dbReference type="Proteomes" id="UP000199632"/>
    </source>
</evidence>
<dbReference type="InterPro" id="IPR035068">
    <property type="entry name" value="TldD/PmbA_N"/>
</dbReference>